<keyword evidence="2" id="KW-1185">Reference proteome</keyword>
<reference evidence="2" key="2">
    <citation type="journal article" date="2018" name="Mol. Plant Microbe Interact.">
        <title>Genome sequence resources for the wheat stripe rust pathogen (Puccinia striiformis f. sp. tritici) and the barley stripe rust pathogen (Puccinia striiformis f. sp. hordei).</title>
        <authorList>
            <person name="Xia C."/>
            <person name="Wang M."/>
            <person name="Yin C."/>
            <person name="Cornejo O.E."/>
            <person name="Hulbert S.H."/>
            <person name="Chen X."/>
        </authorList>
    </citation>
    <scope>NUCLEOTIDE SEQUENCE [LARGE SCALE GENOMIC DNA]</scope>
    <source>
        <strain evidence="2">93-210</strain>
    </source>
</reference>
<comment type="caution">
    <text evidence="1">The sequence shown here is derived from an EMBL/GenBank/DDBJ whole genome shotgun (WGS) entry which is preliminary data.</text>
</comment>
<name>A0ACC0ETR0_9BASI</name>
<reference evidence="1 2" key="3">
    <citation type="journal article" date="2022" name="Microbiol. Spectr.">
        <title>Folding features and dynamics of 3D genome architecture in plant fungal pathogens.</title>
        <authorList>
            <person name="Xia C."/>
        </authorList>
    </citation>
    <scope>NUCLEOTIDE SEQUENCE [LARGE SCALE GENOMIC DNA]</scope>
    <source>
        <strain evidence="1 2">93-210</strain>
    </source>
</reference>
<accession>A0ACC0ETR0</accession>
<protein>
    <submittedName>
        <fullName evidence="1">Uncharacterized protein</fullName>
    </submittedName>
</protein>
<organism evidence="1 2">
    <name type="scientific">Puccinia striiformis f. sp. tritici</name>
    <dbReference type="NCBI Taxonomy" id="168172"/>
    <lineage>
        <taxon>Eukaryota</taxon>
        <taxon>Fungi</taxon>
        <taxon>Dikarya</taxon>
        <taxon>Basidiomycota</taxon>
        <taxon>Pucciniomycotina</taxon>
        <taxon>Pucciniomycetes</taxon>
        <taxon>Pucciniales</taxon>
        <taxon>Pucciniaceae</taxon>
        <taxon>Puccinia</taxon>
    </lineage>
</organism>
<evidence type="ECO:0000313" key="1">
    <source>
        <dbReference type="EMBL" id="KAI7961018.1"/>
    </source>
</evidence>
<proteinExistence type="predicted"/>
<gene>
    <name evidence="1" type="ORF">MJO28_001507</name>
</gene>
<dbReference type="Proteomes" id="UP001060170">
    <property type="component" value="Chromosome 2"/>
</dbReference>
<reference evidence="2" key="1">
    <citation type="journal article" date="2018" name="BMC Genomics">
        <title>Genomic insights into host adaptation between the wheat stripe rust pathogen (Puccinia striiformis f. sp. tritici) and the barley stripe rust pathogen (Puccinia striiformis f. sp. hordei).</title>
        <authorList>
            <person name="Xia C."/>
            <person name="Wang M."/>
            <person name="Yin C."/>
            <person name="Cornejo O.E."/>
            <person name="Hulbert S.H."/>
            <person name="Chen X."/>
        </authorList>
    </citation>
    <scope>NUCLEOTIDE SEQUENCE [LARGE SCALE GENOMIC DNA]</scope>
    <source>
        <strain evidence="2">93-210</strain>
    </source>
</reference>
<sequence length="223" mass="21711">MPSTSVVTSCTVVAAIIYLAMSIPLPQTTSNMGYNPSSGQGLGAPKTGTANGSMDSAAMGANGMSNMGSGMAPPMAKTSSPPNGASSSMAPYSSTANSPSTASKSPSGMNMESGTALGGSTSANSMSPSPSSATSRPTAGGLDYSSQKNHTSSLPGSSAMGSSGMGAEAYGTGSGTGMYGPNSTVQNSPSTHVSNMTGGASFTSFSHYLLEVSGATIAFVLFA</sequence>
<dbReference type="EMBL" id="CM045866">
    <property type="protein sequence ID" value="KAI7961018.1"/>
    <property type="molecule type" value="Genomic_DNA"/>
</dbReference>
<evidence type="ECO:0000313" key="2">
    <source>
        <dbReference type="Proteomes" id="UP001060170"/>
    </source>
</evidence>